<keyword evidence="12 14" id="KW-0464">Manganese</keyword>
<evidence type="ECO:0000256" key="11">
    <source>
        <dbReference type="ARBA" id="ARBA00022842"/>
    </source>
</evidence>
<dbReference type="NCBIfam" id="NF006804">
    <property type="entry name" value="PRK09314.1"/>
    <property type="match status" value="1"/>
</dbReference>
<evidence type="ECO:0000256" key="7">
    <source>
        <dbReference type="ARBA" id="ARBA00012153"/>
    </source>
</evidence>
<dbReference type="PANTHER" id="PTHR21327">
    <property type="entry name" value="GTP CYCLOHYDROLASE II-RELATED"/>
    <property type="match status" value="1"/>
</dbReference>
<comment type="similarity">
    <text evidence="6">In the C-terminal section; belongs to the GTP cyclohydrolase II family.</text>
</comment>
<dbReference type="GO" id="GO:0000287">
    <property type="term" value="F:magnesium ion binding"/>
    <property type="evidence" value="ECO:0007669"/>
    <property type="project" value="UniProtKB-UniRule"/>
</dbReference>
<proteinExistence type="inferred from homology"/>
<dbReference type="InterPro" id="IPR000422">
    <property type="entry name" value="DHBP_synthase_RibB"/>
</dbReference>
<dbReference type="PIRSF" id="PIRSF001259">
    <property type="entry name" value="RibA"/>
    <property type="match status" value="1"/>
</dbReference>
<dbReference type="PATRIC" id="fig|1242968.3.peg.2055"/>
<feature type="binding site" evidence="14">
    <location>
        <begin position="187"/>
        <end position="191"/>
    </location>
    <ligand>
        <name>D-ribulose 5-phosphate</name>
        <dbReference type="ChEBI" id="CHEBI:58121"/>
    </ligand>
</feature>
<dbReference type="InterPro" id="IPR032677">
    <property type="entry name" value="GTP_cyclohydro_II"/>
</dbReference>
<feature type="site" description="Essential for catalytic activity" evidence="14">
    <location>
        <position position="173"/>
    </location>
</feature>
<dbReference type="PANTHER" id="PTHR21327:SF18">
    <property type="entry name" value="3,4-DIHYDROXY-2-BUTANONE 4-PHOSPHATE SYNTHASE"/>
    <property type="match status" value="1"/>
</dbReference>
<dbReference type="InterPro" id="IPR036144">
    <property type="entry name" value="RibA-like_sf"/>
</dbReference>
<feature type="domain" description="GTP cyclohydrolase II" evidence="15">
    <location>
        <begin position="336"/>
        <end position="382"/>
    </location>
</feature>
<dbReference type="InterPro" id="IPR017945">
    <property type="entry name" value="DHBP_synth_RibB-like_a/b_dom"/>
</dbReference>
<dbReference type="GO" id="GO:0009231">
    <property type="term" value="P:riboflavin biosynthetic process"/>
    <property type="evidence" value="ECO:0007669"/>
    <property type="project" value="UniProtKB-UniRule"/>
</dbReference>
<evidence type="ECO:0000256" key="5">
    <source>
        <dbReference type="ARBA" id="ARBA00005520"/>
    </source>
</evidence>
<protein>
    <recommendedName>
        <fullName evidence="8 14">3,4-dihydroxy-2-butanone 4-phosphate synthase</fullName>
        <shortName evidence="14">DHBP synthase</shortName>
        <ecNumber evidence="7 14">4.1.99.12</ecNumber>
    </recommendedName>
</protein>
<evidence type="ECO:0000256" key="14">
    <source>
        <dbReference type="HAMAP-Rule" id="MF_00180"/>
    </source>
</evidence>
<comment type="similarity">
    <text evidence="5">In the N-terminal section; belongs to the DHBP synthase family.</text>
</comment>
<organism evidence="16 17">
    <name type="scientific">Campylobacter concisus UNSWCS</name>
    <dbReference type="NCBI Taxonomy" id="1242968"/>
    <lineage>
        <taxon>Bacteria</taxon>
        <taxon>Pseudomonadati</taxon>
        <taxon>Campylobacterota</taxon>
        <taxon>Epsilonproteobacteria</taxon>
        <taxon>Campylobacterales</taxon>
        <taxon>Campylobacteraceae</taxon>
        <taxon>Campylobacter</taxon>
    </lineage>
</organism>
<feature type="binding site" evidence="14">
    <location>
        <position position="80"/>
    </location>
    <ligand>
        <name>D-ribulose 5-phosphate</name>
        <dbReference type="ChEBI" id="CHEBI:58121"/>
    </ligand>
</feature>
<keyword evidence="10 14" id="KW-0479">Metal-binding</keyword>
<dbReference type="SUPFAM" id="SSF55821">
    <property type="entry name" value="YrdC/RibB"/>
    <property type="match status" value="1"/>
</dbReference>
<dbReference type="NCBIfam" id="TIGR00506">
    <property type="entry name" value="ribB"/>
    <property type="match status" value="1"/>
</dbReference>
<keyword evidence="11 14" id="KW-0460">Magnesium</keyword>
<evidence type="ECO:0000256" key="9">
    <source>
        <dbReference type="ARBA" id="ARBA00022619"/>
    </source>
</evidence>
<dbReference type="Gene3D" id="3.90.870.10">
    <property type="entry name" value="DHBP synthase"/>
    <property type="match status" value="1"/>
</dbReference>
<evidence type="ECO:0000256" key="8">
    <source>
        <dbReference type="ARBA" id="ARBA00018836"/>
    </source>
</evidence>
<keyword evidence="13 14" id="KW-0456">Lyase</keyword>
<feature type="site" description="Essential for catalytic activity" evidence="14">
    <location>
        <position position="211"/>
    </location>
</feature>
<evidence type="ECO:0000256" key="1">
    <source>
        <dbReference type="ARBA" id="ARBA00000141"/>
    </source>
</evidence>
<evidence type="ECO:0000313" key="16">
    <source>
        <dbReference type="EMBL" id="ERJ24952.1"/>
    </source>
</evidence>
<dbReference type="HAMAP" id="MF_00180">
    <property type="entry name" value="RibB"/>
    <property type="match status" value="1"/>
</dbReference>
<dbReference type="Proteomes" id="UP000016620">
    <property type="component" value="Unassembled WGS sequence"/>
</dbReference>
<dbReference type="AlphaFoldDB" id="U2F404"/>
<dbReference type="Gene3D" id="3.40.50.10990">
    <property type="entry name" value="GTP cyclohydrolase II"/>
    <property type="match status" value="1"/>
</dbReference>
<feature type="binding site" evidence="14">
    <location>
        <position position="190"/>
    </location>
    <ligand>
        <name>Mg(2+)</name>
        <dbReference type="ChEBI" id="CHEBI:18420"/>
        <label>2</label>
    </ligand>
</feature>
<comment type="catalytic activity">
    <reaction evidence="1 14">
        <text>D-ribulose 5-phosphate = (2S)-2-hydroxy-3-oxobutyl phosphate + formate + H(+)</text>
        <dbReference type="Rhea" id="RHEA:18457"/>
        <dbReference type="ChEBI" id="CHEBI:15378"/>
        <dbReference type="ChEBI" id="CHEBI:15740"/>
        <dbReference type="ChEBI" id="CHEBI:58121"/>
        <dbReference type="ChEBI" id="CHEBI:58830"/>
        <dbReference type="EC" id="4.1.99.12"/>
    </reaction>
</comment>
<dbReference type="Pfam" id="PF00925">
    <property type="entry name" value="GTP_cyclohydro2"/>
    <property type="match status" value="1"/>
</dbReference>
<keyword evidence="9 14" id="KW-0686">Riboflavin biosynthesis</keyword>
<dbReference type="GO" id="GO:0030145">
    <property type="term" value="F:manganese ion binding"/>
    <property type="evidence" value="ECO:0007669"/>
    <property type="project" value="UniProtKB-UniRule"/>
</dbReference>
<evidence type="ECO:0000313" key="17">
    <source>
        <dbReference type="Proteomes" id="UP000016620"/>
    </source>
</evidence>
<name>U2F404_9BACT</name>
<dbReference type="GO" id="GO:0005829">
    <property type="term" value="C:cytosol"/>
    <property type="evidence" value="ECO:0007669"/>
    <property type="project" value="TreeGrafter"/>
</dbReference>
<comment type="cofactor">
    <cofactor evidence="2">
        <name>Mn(2+)</name>
        <dbReference type="ChEBI" id="CHEBI:29035"/>
    </cofactor>
</comment>
<evidence type="ECO:0000256" key="6">
    <source>
        <dbReference type="ARBA" id="ARBA00008976"/>
    </source>
</evidence>
<evidence type="ECO:0000256" key="10">
    <source>
        <dbReference type="ARBA" id="ARBA00022723"/>
    </source>
</evidence>
<evidence type="ECO:0000256" key="13">
    <source>
        <dbReference type="ARBA" id="ARBA00023239"/>
    </source>
</evidence>
<comment type="subunit">
    <text evidence="14">Homodimer.</text>
</comment>
<comment type="cofactor">
    <cofactor evidence="14">
        <name>Mg(2+)</name>
        <dbReference type="ChEBI" id="CHEBI:18420"/>
    </cofactor>
    <cofactor evidence="14">
        <name>Mn(2+)</name>
        <dbReference type="ChEBI" id="CHEBI:29035"/>
    </cofactor>
    <text evidence="14">Binds 2 divalent metal cations per subunit. Magnesium or manganese.</text>
</comment>
<evidence type="ECO:0000256" key="4">
    <source>
        <dbReference type="ARBA" id="ARBA00004904"/>
    </source>
</evidence>
<comment type="pathway">
    <text evidence="4 14">Cofactor biosynthesis; riboflavin biosynthesis; 2-hydroxy-3-oxobutyl phosphate from D-ribulose 5-phosphate: step 1/1.</text>
</comment>
<dbReference type="UniPathway" id="UPA00275">
    <property type="reaction ID" value="UER00399"/>
</dbReference>
<dbReference type="EMBL" id="ANNG01000065">
    <property type="protein sequence ID" value="ERJ24952.1"/>
    <property type="molecule type" value="Genomic_DNA"/>
</dbReference>
<feature type="binding site" evidence="14">
    <location>
        <position position="76"/>
    </location>
    <ligand>
        <name>Mg(2+)</name>
        <dbReference type="ChEBI" id="CHEBI:18420"/>
        <label>1</label>
    </ligand>
</feature>
<feature type="binding site" evidence="14">
    <location>
        <position position="76"/>
    </location>
    <ligand>
        <name>Mg(2+)</name>
        <dbReference type="ChEBI" id="CHEBI:18420"/>
        <label>2</label>
    </ligand>
</feature>
<evidence type="ECO:0000256" key="2">
    <source>
        <dbReference type="ARBA" id="ARBA00001936"/>
    </source>
</evidence>
<comment type="function">
    <text evidence="3 14">Catalyzes the conversion of D-ribulose 5-phosphate to formate and 3,4-dihydroxy-2-butanone 4-phosphate.</text>
</comment>
<gene>
    <name evidence="14" type="primary">ribB</name>
    <name evidence="16" type="ORF">UNSWCS_2057</name>
</gene>
<comment type="similarity">
    <text evidence="14">Belongs to the DHBP synthase family.</text>
</comment>
<dbReference type="FunFam" id="3.90.870.10:FF:000001">
    <property type="entry name" value="Riboflavin biosynthesis protein RibBA"/>
    <property type="match status" value="1"/>
</dbReference>
<feature type="binding site" evidence="14">
    <location>
        <begin position="75"/>
        <end position="76"/>
    </location>
    <ligand>
        <name>D-ribulose 5-phosphate</name>
        <dbReference type="ChEBI" id="CHEBI:58121"/>
    </ligand>
</feature>
<dbReference type="Pfam" id="PF00926">
    <property type="entry name" value="DHBP_synthase"/>
    <property type="match status" value="1"/>
</dbReference>
<sequence length="385" mass="42626">MANINLKSLNFGVNSFFSKVITDKEKILFLSFDYQNINIIVKIYKRTIMAFENVLRAIDDIKNGKMVVMVDDEDRENEGDLVFSAASSDMQKVNFAITHAKGVLCLAMDEANAKRLDLPLMVAKNTSSHETAFTVTIDAKDATTGVSAYERDMTIRLAAEASSKPEDFVRPGHIFPLIAKNGGVLVRTGHTEGSVDLCKLAGVSPMASICEIVKEDGTMARRDYLEEFCEKFGLNMISVSDLVEYRLSHESLIRVGEKSNVMIADCAATRHDITDHKGKIHSAYLFGEPKSKANVKFQKILADHELLSSPKYEELLKTIKFLSQNGGILIFLDSDNSNTSKDYGIGAQILNHFGVKDIELLSSNKNKEFVSLAGFGLNIVGYKEI</sequence>
<comment type="caution">
    <text evidence="16">The sequence shown here is derived from an EMBL/GenBank/DDBJ whole genome shotgun (WGS) entry which is preliminary data.</text>
</comment>
<dbReference type="GO" id="GO:0008686">
    <property type="term" value="F:3,4-dihydroxy-2-butanone-4-phosphate synthase activity"/>
    <property type="evidence" value="ECO:0007669"/>
    <property type="project" value="UniProtKB-UniRule"/>
</dbReference>
<reference evidence="16 17" key="1">
    <citation type="journal article" date="2013" name="BMC Genomics">
        <title>Comparative genomics of Campylobacter concisus isolates reveals genetic diversity and provides insights into disease association.</title>
        <authorList>
            <person name="Deshpande N.P."/>
            <person name="Kaakoush N.O."/>
            <person name="Wilkins M.R."/>
            <person name="Mitchell H.M."/>
        </authorList>
    </citation>
    <scope>NUCLEOTIDE SEQUENCE [LARGE SCALE GENOMIC DNA]</scope>
    <source>
        <strain evidence="16 17">UNSWCS</strain>
    </source>
</reference>
<evidence type="ECO:0000256" key="12">
    <source>
        <dbReference type="ARBA" id="ARBA00023211"/>
    </source>
</evidence>
<evidence type="ECO:0000256" key="3">
    <source>
        <dbReference type="ARBA" id="ARBA00002284"/>
    </source>
</evidence>
<dbReference type="SUPFAM" id="SSF142695">
    <property type="entry name" value="RibA-like"/>
    <property type="match status" value="1"/>
</dbReference>
<evidence type="ECO:0000259" key="15">
    <source>
        <dbReference type="Pfam" id="PF00925"/>
    </source>
</evidence>
<dbReference type="EC" id="4.1.99.12" evidence="7 14"/>
<accession>U2F404</accession>